<evidence type="ECO:0000313" key="2">
    <source>
        <dbReference type="Proteomes" id="UP000006437"/>
    </source>
</evidence>
<dbReference type="EMBL" id="AFZE01000056">
    <property type="protein sequence ID" value="EHL11075.1"/>
    <property type="molecule type" value="Genomic_DNA"/>
</dbReference>
<organism evidence="1 2">
    <name type="scientific">Peptoanaerobacter stomatis</name>
    <dbReference type="NCBI Taxonomy" id="796937"/>
    <lineage>
        <taxon>Bacteria</taxon>
        <taxon>Bacillati</taxon>
        <taxon>Bacillota</taxon>
        <taxon>Clostridia</taxon>
        <taxon>Peptostreptococcales</taxon>
        <taxon>Filifactoraceae</taxon>
        <taxon>Peptoanaerobacter</taxon>
    </lineage>
</organism>
<dbReference type="AlphaFoldDB" id="G9X2K5"/>
<dbReference type="BioCyc" id="EBAC796937-HMP:GMGH-614-MONOMER"/>
<gene>
    <name evidence="1" type="ORF">HMPREF9629_00612</name>
</gene>
<reference evidence="1 2" key="1">
    <citation type="submission" date="2011-08" db="EMBL/GenBank/DDBJ databases">
        <title>The Genome Sequence of Eubacteriaceae bacterium ACC19a.</title>
        <authorList>
            <consortium name="The Broad Institute Genome Sequencing Platform"/>
            <person name="Earl A."/>
            <person name="Ward D."/>
            <person name="Feldgarden M."/>
            <person name="Gevers D."/>
            <person name="Sizova M."/>
            <person name="Hazen A."/>
            <person name="Epstein S."/>
            <person name="Young S.K."/>
            <person name="Zeng Q."/>
            <person name="Gargeya S."/>
            <person name="Fitzgerald M."/>
            <person name="Haas B."/>
            <person name="Abouelleil A."/>
            <person name="Alvarado L."/>
            <person name="Arachchi H.M."/>
            <person name="Berlin A."/>
            <person name="Brown A."/>
            <person name="Chapman S.B."/>
            <person name="Chen Z."/>
            <person name="Dunbar C."/>
            <person name="Freedman E."/>
            <person name="Gearin G."/>
            <person name="Gellesch M."/>
            <person name="Goldberg J."/>
            <person name="Griggs A."/>
            <person name="Gujja S."/>
            <person name="Heiman D."/>
            <person name="Howarth C."/>
            <person name="Larson L."/>
            <person name="Lui A."/>
            <person name="MacDonald P.J.P."/>
            <person name="Montmayeur A."/>
            <person name="Murphy C."/>
            <person name="Neiman D."/>
            <person name="Pearson M."/>
            <person name="Priest M."/>
            <person name="Roberts A."/>
            <person name="Saif S."/>
            <person name="Shea T."/>
            <person name="Shenoy N."/>
            <person name="Sisk P."/>
            <person name="Stolte C."/>
            <person name="Sykes S."/>
            <person name="Wortman J."/>
            <person name="Nusbaum C."/>
            <person name="Birren B."/>
        </authorList>
    </citation>
    <scope>NUCLEOTIDE SEQUENCE [LARGE SCALE GENOMIC DNA]</scope>
    <source>
        <strain evidence="1 2">ACC19a</strain>
    </source>
</reference>
<proteinExistence type="predicted"/>
<comment type="caution">
    <text evidence="1">The sequence shown here is derived from an EMBL/GenBank/DDBJ whole genome shotgun (WGS) entry which is preliminary data.</text>
</comment>
<dbReference type="HOGENOM" id="CLU_1377033_0_0_9"/>
<name>G9X2K5_9FIRM</name>
<accession>G9X2K5</accession>
<evidence type="ECO:0000313" key="1">
    <source>
        <dbReference type="EMBL" id="EHL11075.1"/>
    </source>
</evidence>
<dbReference type="Proteomes" id="UP000006437">
    <property type="component" value="Unassembled WGS sequence"/>
</dbReference>
<sequence>MVYDFYIDGVLLPITPARIVTKIGNKNKVVTLINGDELNLLKKPKLTEFEFEFLLPADDFPSVKKFIKPIEMLDKLEKLKVNKKPFQFIIIRTPTQPNLSNSMNMSVTLESYTIDEDFKNGSDLIVEVKLKQYISLKTKIAKLGVNKKITTSLQEKKISVERLSVKNLEKVFK</sequence>
<dbReference type="RefSeq" id="WP_009524848.1">
    <property type="nucleotide sequence ID" value="NZ_JH414548.1"/>
</dbReference>
<protein>
    <submittedName>
        <fullName evidence="1">Uncharacterized protein</fullName>
    </submittedName>
</protein>